<dbReference type="AlphaFoldDB" id="A0A2H1GUM3"/>
<organism evidence="2 3">
    <name type="scientific">Zymoseptoria tritici ST99CH_1E4</name>
    <dbReference type="NCBI Taxonomy" id="1276532"/>
    <lineage>
        <taxon>Eukaryota</taxon>
        <taxon>Fungi</taxon>
        <taxon>Dikarya</taxon>
        <taxon>Ascomycota</taxon>
        <taxon>Pezizomycotina</taxon>
        <taxon>Dothideomycetes</taxon>
        <taxon>Dothideomycetidae</taxon>
        <taxon>Mycosphaerellales</taxon>
        <taxon>Mycosphaerellaceae</taxon>
        <taxon>Zymoseptoria</taxon>
    </lineage>
</organism>
<proteinExistence type="predicted"/>
<name>A0A2H1GUM3_ZYMTR</name>
<evidence type="ECO:0000313" key="3">
    <source>
        <dbReference type="Proteomes" id="UP000245764"/>
    </source>
</evidence>
<sequence length="208" mass="23166">MCNSLLRAIALFASDLTSLRYQFQSVELAGSQHWCDFAEPLDRTTPQGVWPQAGHQPQVVDPLMLEGQLLHFEGGLDGVEEEYAERAGRWWEHAQLLSQSRWSPMIMMLASTSDRWKPVKLIAMDHMIFPPTLITSLNQVNASASFAAESPSATPKTFVAIGRAHMPTSDPSNVQLRHANSTSRSSREKTIAGDMCPRSMLVMTTERP</sequence>
<dbReference type="EMBL" id="LT854260">
    <property type="protein sequence ID" value="SMR57250.1"/>
    <property type="molecule type" value="Genomic_DNA"/>
</dbReference>
<accession>A0A2H1GUM3</accession>
<evidence type="ECO:0000313" key="2">
    <source>
        <dbReference type="EMBL" id="SMR57250.1"/>
    </source>
</evidence>
<protein>
    <submittedName>
        <fullName evidence="2">Uncharacterized protein</fullName>
    </submittedName>
</protein>
<evidence type="ECO:0000256" key="1">
    <source>
        <dbReference type="SAM" id="MobiDB-lite"/>
    </source>
</evidence>
<dbReference type="Proteomes" id="UP000245764">
    <property type="component" value="Chromosome 8"/>
</dbReference>
<feature type="compositionally biased region" description="Polar residues" evidence="1">
    <location>
        <begin position="169"/>
        <end position="184"/>
    </location>
</feature>
<reference evidence="3" key="1">
    <citation type="submission" date="2017-05" db="EMBL/GenBank/DDBJ databases">
        <authorList>
            <person name="Song R."/>
            <person name="Chenine A.L."/>
            <person name="Ruprecht R.M."/>
        </authorList>
    </citation>
    <scope>NUCLEOTIDE SEQUENCE [LARGE SCALE GENOMIC DNA]</scope>
</reference>
<feature type="region of interest" description="Disordered" evidence="1">
    <location>
        <begin position="169"/>
        <end position="189"/>
    </location>
</feature>
<gene>
    <name evidence="2" type="ORF">ZT1E4_G8847</name>
</gene>